<reference evidence="2" key="1">
    <citation type="submission" date="2016-10" db="EMBL/GenBank/DDBJ databases">
        <authorList>
            <person name="Varghese N."/>
            <person name="Submissions S."/>
        </authorList>
    </citation>
    <scope>NUCLEOTIDE SEQUENCE [LARGE SCALE GENOMIC DNA]</scope>
    <source>
        <strain evidence="2">DSM 28881</strain>
    </source>
</reference>
<protein>
    <recommendedName>
        <fullName evidence="3">SpoIIAA-like</fullName>
    </recommendedName>
</protein>
<organism evidence="1 2">
    <name type="scientific">Olleya namhaensis</name>
    <dbReference type="NCBI Taxonomy" id="1144750"/>
    <lineage>
        <taxon>Bacteria</taxon>
        <taxon>Pseudomonadati</taxon>
        <taxon>Bacteroidota</taxon>
        <taxon>Flavobacteriia</taxon>
        <taxon>Flavobacteriales</taxon>
        <taxon>Flavobacteriaceae</taxon>
    </lineage>
</organism>
<proteinExistence type="predicted"/>
<sequence>MYAKTKLSFGTLLVSNSILISEINEGVTLNKELSDAIIHFAKVTFQNRPFVYLTNRVNSYAVDPIIYRDVSQIKTLRGFAVVSQTLSARNAEIERLFLNKPFEIFSDLDKAKAWALKRLKENQSESFID</sequence>
<dbReference type="STRING" id="1144750.SAMN05443431_11424"/>
<evidence type="ECO:0000313" key="1">
    <source>
        <dbReference type="EMBL" id="SFJ65345.1"/>
    </source>
</evidence>
<evidence type="ECO:0008006" key="3">
    <source>
        <dbReference type="Google" id="ProtNLM"/>
    </source>
</evidence>
<dbReference type="EMBL" id="FORM01000014">
    <property type="protein sequence ID" value="SFJ65345.1"/>
    <property type="molecule type" value="Genomic_DNA"/>
</dbReference>
<dbReference type="Proteomes" id="UP000199559">
    <property type="component" value="Unassembled WGS sequence"/>
</dbReference>
<keyword evidence="2" id="KW-1185">Reference proteome</keyword>
<name>A0A1I3T330_9FLAO</name>
<dbReference type="AlphaFoldDB" id="A0A1I3T330"/>
<dbReference type="RefSeq" id="WP_090842348.1">
    <property type="nucleotide sequence ID" value="NZ_FORM01000014.1"/>
</dbReference>
<accession>A0A1I3T330</accession>
<evidence type="ECO:0000313" key="2">
    <source>
        <dbReference type="Proteomes" id="UP000199559"/>
    </source>
</evidence>
<gene>
    <name evidence="1" type="ORF">SAMN05443431_11424</name>
</gene>